<name>A0ABW4Q6A9_9MICC</name>
<keyword evidence="1" id="KW-1133">Transmembrane helix</keyword>
<organism evidence="2 3">
    <name type="scientific">Arthrobacter flavus</name>
    <dbReference type="NCBI Taxonomy" id="95172"/>
    <lineage>
        <taxon>Bacteria</taxon>
        <taxon>Bacillati</taxon>
        <taxon>Actinomycetota</taxon>
        <taxon>Actinomycetes</taxon>
        <taxon>Micrococcales</taxon>
        <taxon>Micrococcaceae</taxon>
        <taxon>Arthrobacter</taxon>
    </lineage>
</organism>
<proteinExistence type="predicted"/>
<comment type="caution">
    <text evidence="2">The sequence shown here is derived from an EMBL/GenBank/DDBJ whole genome shotgun (WGS) entry which is preliminary data.</text>
</comment>
<keyword evidence="3" id="KW-1185">Reference proteome</keyword>
<gene>
    <name evidence="2" type="ORF">ACFSFX_05915</name>
</gene>
<protein>
    <submittedName>
        <fullName evidence="2">Uncharacterized protein</fullName>
    </submittedName>
</protein>
<accession>A0ABW4Q6A9</accession>
<feature type="transmembrane region" description="Helical" evidence="1">
    <location>
        <begin position="52"/>
        <end position="70"/>
    </location>
</feature>
<feature type="transmembrane region" description="Helical" evidence="1">
    <location>
        <begin position="24"/>
        <end position="46"/>
    </location>
</feature>
<evidence type="ECO:0000256" key="1">
    <source>
        <dbReference type="SAM" id="Phobius"/>
    </source>
</evidence>
<evidence type="ECO:0000313" key="3">
    <source>
        <dbReference type="Proteomes" id="UP001597307"/>
    </source>
</evidence>
<reference evidence="3" key="1">
    <citation type="journal article" date="2019" name="Int. J. Syst. Evol. Microbiol.">
        <title>The Global Catalogue of Microorganisms (GCM) 10K type strain sequencing project: providing services to taxonomists for standard genome sequencing and annotation.</title>
        <authorList>
            <consortium name="The Broad Institute Genomics Platform"/>
            <consortium name="The Broad Institute Genome Sequencing Center for Infectious Disease"/>
            <person name="Wu L."/>
            <person name="Ma J."/>
        </authorList>
    </citation>
    <scope>NUCLEOTIDE SEQUENCE [LARGE SCALE GENOMIC DNA]</scope>
    <source>
        <strain evidence="3">JCM 11496</strain>
    </source>
</reference>
<keyword evidence="1" id="KW-0812">Transmembrane</keyword>
<dbReference type="Proteomes" id="UP001597307">
    <property type="component" value="Unassembled WGS sequence"/>
</dbReference>
<keyword evidence="1" id="KW-0472">Membrane</keyword>
<dbReference type="EMBL" id="JBHUGA010000011">
    <property type="protein sequence ID" value="MFD1846131.1"/>
    <property type="molecule type" value="Genomic_DNA"/>
</dbReference>
<dbReference type="RefSeq" id="WP_343880117.1">
    <property type="nucleotide sequence ID" value="NZ_BAAAIJ010000047.1"/>
</dbReference>
<sequence length="98" mass="10554">MTPEPQGGTARGLRRFFSDRDGNLVIGQFPNIPIIGWLVLMVAAALTPDPGVSAVLAFFSAAFLFTWAYLELAQGDSPFRRVLGAGALIYLVVSRLIS</sequence>
<evidence type="ECO:0000313" key="2">
    <source>
        <dbReference type="EMBL" id="MFD1846131.1"/>
    </source>
</evidence>